<feature type="signal peptide" evidence="5">
    <location>
        <begin position="1"/>
        <end position="23"/>
    </location>
</feature>
<evidence type="ECO:0000259" key="6">
    <source>
        <dbReference type="Pfam" id="PF13458"/>
    </source>
</evidence>
<proteinExistence type="inferred from homology"/>
<dbReference type="PRINTS" id="PR00337">
    <property type="entry name" value="LEUILEVALBP"/>
</dbReference>
<evidence type="ECO:0000313" key="8">
    <source>
        <dbReference type="Proteomes" id="UP001152766"/>
    </source>
</evidence>
<dbReference type="EMBL" id="SGUG01000001">
    <property type="protein sequence ID" value="MDG0860998.1"/>
    <property type="molecule type" value="Genomic_DNA"/>
</dbReference>
<reference evidence="7" key="1">
    <citation type="submission" date="2019-02" db="EMBL/GenBank/DDBJ databases">
        <title>Draft genome of the type strain Pelomonas aquatica CCUG 52575T.</title>
        <authorList>
            <person name="Gomila M."/>
            <person name="Lalucat J."/>
        </authorList>
    </citation>
    <scope>NUCLEOTIDE SEQUENCE</scope>
    <source>
        <strain evidence="7">CCUG 52575</strain>
    </source>
</reference>
<evidence type="ECO:0000256" key="5">
    <source>
        <dbReference type="SAM" id="SignalP"/>
    </source>
</evidence>
<sequence>MITRTFKPLAVAAFMALAGVAQAADIRLGVAEALSGGAAQYGQSIRNGFQLAADEINAAGGINGSKLVLVVEDEQGKKEEAINAFKKLIFQDRVLMLFGPTLSNSAQAADPIAQAAKTVVFGTSNTADGITAIGDHVFRNSVTEADVLPVTLSTAVKKLGIRKVAVLYGNDDVFTKSGYDNFKKALEAQKIAVTTTETFAKGDVDFKAQLTKIKASAPDALVLSALIAEGAPIMVQARQLGLNLPVIGGNGMNSVKVFDLAKGASDGLWIGSPWSIENQTKENGAFIVAYTKQHKAAPDQFAAQAYDAMYIAAQALKKVKLSGDLAKDRAALRDALPAVKWAGATGGFSFRRALDRAGKPAGYDAEQTAIVSVTKNGRYAIEK</sequence>
<keyword evidence="4" id="KW-0029">Amino-acid transport</keyword>
<evidence type="ECO:0000256" key="4">
    <source>
        <dbReference type="ARBA" id="ARBA00022970"/>
    </source>
</evidence>
<dbReference type="CDD" id="cd06348">
    <property type="entry name" value="PBP1_ABC_HAAT-like"/>
    <property type="match status" value="1"/>
</dbReference>
<dbReference type="AlphaFoldDB" id="A0A9X4R638"/>
<dbReference type="Pfam" id="PF13458">
    <property type="entry name" value="Peripla_BP_6"/>
    <property type="match status" value="1"/>
</dbReference>
<organism evidence="7 8">
    <name type="scientific">Pelomonas aquatica</name>
    <dbReference type="NCBI Taxonomy" id="431058"/>
    <lineage>
        <taxon>Bacteria</taxon>
        <taxon>Pseudomonadati</taxon>
        <taxon>Pseudomonadota</taxon>
        <taxon>Betaproteobacteria</taxon>
        <taxon>Burkholderiales</taxon>
        <taxon>Sphaerotilaceae</taxon>
        <taxon>Roseateles</taxon>
    </lineage>
</organism>
<keyword evidence="2" id="KW-0813">Transport</keyword>
<evidence type="ECO:0000256" key="1">
    <source>
        <dbReference type="ARBA" id="ARBA00010062"/>
    </source>
</evidence>
<feature type="chain" id="PRO_5040817140" evidence="5">
    <location>
        <begin position="24"/>
        <end position="383"/>
    </location>
</feature>
<dbReference type="InterPro" id="IPR000709">
    <property type="entry name" value="Leu_Ile_Val-bd"/>
</dbReference>
<comment type="similarity">
    <text evidence="1">Belongs to the leucine-binding protein family.</text>
</comment>
<evidence type="ECO:0000256" key="2">
    <source>
        <dbReference type="ARBA" id="ARBA00022448"/>
    </source>
</evidence>
<dbReference type="RefSeq" id="WP_378989890.1">
    <property type="nucleotide sequence ID" value="NZ_JAPPUW010000009.1"/>
</dbReference>
<comment type="caution">
    <text evidence="7">The sequence shown here is derived from an EMBL/GenBank/DDBJ whole genome shotgun (WGS) entry which is preliminary data.</text>
</comment>
<dbReference type="PANTHER" id="PTHR30483:SF6">
    <property type="entry name" value="PERIPLASMIC BINDING PROTEIN OF ABC TRANSPORTER FOR NATURAL AMINO ACIDS"/>
    <property type="match status" value="1"/>
</dbReference>
<feature type="domain" description="Leucine-binding protein" evidence="6">
    <location>
        <begin position="26"/>
        <end position="356"/>
    </location>
</feature>
<dbReference type="SUPFAM" id="SSF53822">
    <property type="entry name" value="Periplasmic binding protein-like I"/>
    <property type="match status" value="1"/>
</dbReference>
<accession>A0A9X4R638</accession>
<protein>
    <submittedName>
        <fullName evidence="7">ABC transporter substrate-binding protein</fullName>
    </submittedName>
</protein>
<dbReference type="InterPro" id="IPR028082">
    <property type="entry name" value="Peripla_BP_I"/>
</dbReference>
<dbReference type="Gene3D" id="3.40.50.2300">
    <property type="match status" value="2"/>
</dbReference>
<name>A0A9X4R638_9BURK</name>
<dbReference type="GO" id="GO:0006865">
    <property type="term" value="P:amino acid transport"/>
    <property type="evidence" value="ECO:0007669"/>
    <property type="project" value="UniProtKB-KW"/>
</dbReference>
<evidence type="ECO:0000256" key="3">
    <source>
        <dbReference type="ARBA" id="ARBA00022729"/>
    </source>
</evidence>
<evidence type="ECO:0000313" key="7">
    <source>
        <dbReference type="EMBL" id="MDG0860998.1"/>
    </source>
</evidence>
<gene>
    <name evidence="7" type="ORF">EXJ73_00725</name>
</gene>
<dbReference type="InterPro" id="IPR051010">
    <property type="entry name" value="BCAA_transport"/>
</dbReference>
<keyword evidence="3 5" id="KW-0732">Signal</keyword>
<dbReference type="PANTHER" id="PTHR30483">
    <property type="entry name" value="LEUCINE-SPECIFIC-BINDING PROTEIN"/>
    <property type="match status" value="1"/>
</dbReference>
<dbReference type="InterPro" id="IPR028081">
    <property type="entry name" value="Leu-bd"/>
</dbReference>
<keyword evidence="8" id="KW-1185">Reference proteome</keyword>
<dbReference type="Proteomes" id="UP001152766">
    <property type="component" value="Unassembled WGS sequence"/>
</dbReference>